<keyword evidence="1" id="KW-0812">Transmembrane</keyword>
<comment type="caution">
    <text evidence="3">The sequence shown here is derived from an EMBL/GenBank/DDBJ whole genome shotgun (WGS) entry which is preliminary data.</text>
</comment>
<evidence type="ECO:0000313" key="4">
    <source>
        <dbReference type="Proteomes" id="UP000539313"/>
    </source>
</evidence>
<accession>A0A7W3R6I7</accession>
<name>A0A7W3R6I7_9ACTN</name>
<organism evidence="3 4">
    <name type="scientific">Thermomonospora cellulosilytica</name>
    <dbReference type="NCBI Taxonomy" id="1411118"/>
    <lineage>
        <taxon>Bacteria</taxon>
        <taxon>Bacillati</taxon>
        <taxon>Actinomycetota</taxon>
        <taxon>Actinomycetes</taxon>
        <taxon>Streptosporangiales</taxon>
        <taxon>Thermomonosporaceae</taxon>
        <taxon>Thermomonospora</taxon>
    </lineage>
</organism>
<evidence type="ECO:0000313" key="3">
    <source>
        <dbReference type="EMBL" id="MBA9001499.1"/>
    </source>
</evidence>
<dbReference type="PANTHER" id="PTHR34473:SF3">
    <property type="entry name" value="TRANSMEMBRANE PROTEIN-RELATED"/>
    <property type="match status" value="1"/>
</dbReference>
<keyword evidence="1" id="KW-1133">Transmembrane helix</keyword>
<evidence type="ECO:0000256" key="1">
    <source>
        <dbReference type="SAM" id="Phobius"/>
    </source>
</evidence>
<dbReference type="EMBL" id="JACJII010000001">
    <property type="protein sequence ID" value="MBA9001499.1"/>
    <property type="molecule type" value="Genomic_DNA"/>
</dbReference>
<gene>
    <name evidence="3" type="ORF">HNR21_000381</name>
</gene>
<dbReference type="PANTHER" id="PTHR34473">
    <property type="entry name" value="UPF0699 TRANSMEMBRANE PROTEIN YDBS"/>
    <property type="match status" value="1"/>
</dbReference>
<feature type="domain" description="YdbS-like PH" evidence="2">
    <location>
        <begin position="79"/>
        <end position="157"/>
    </location>
</feature>
<sequence>MPAPVGDGAFAPPPGTAWNRVSPRMPWHWRLAVVLRGIPVAVVGGWWIHQGGGMAGLLVWVLALLVSCVLVWGVGELSYRSAGYLERADDLLVTGGVFVRRLVVVPYGRMQFVDVTAGLLERWMGIATVRLHTAAAATDARIPGLPAAEAAQLRDRLAHKGEARSMGL</sequence>
<feature type="transmembrane region" description="Helical" evidence="1">
    <location>
        <begin position="54"/>
        <end position="75"/>
    </location>
</feature>
<dbReference type="AlphaFoldDB" id="A0A7W3R6I7"/>
<keyword evidence="4" id="KW-1185">Reference proteome</keyword>
<dbReference type="Proteomes" id="UP000539313">
    <property type="component" value="Unassembled WGS sequence"/>
</dbReference>
<evidence type="ECO:0000259" key="2">
    <source>
        <dbReference type="Pfam" id="PF03703"/>
    </source>
</evidence>
<proteinExistence type="predicted"/>
<dbReference type="Pfam" id="PF03703">
    <property type="entry name" value="bPH_2"/>
    <property type="match status" value="1"/>
</dbReference>
<reference evidence="3 4" key="1">
    <citation type="submission" date="2020-08" db="EMBL/GenBank/DDBJ databases">
        <title>Sequencing the genomes of 1000 actinobacteria strains.</title>
        <authorList>
            <person name="Klenk H.-P."/>
        </authorList>
    </citation>
    <scope>NUCLEOTIDE SEQUENCE [LARGE SCALE GENOMIC DNA]</scope>
    <source>
        <strain evidence="3 4">DSM 45823</strain>
    </source>
</reference>
<dbReference type="InterPro" id="IPR005182">
    <property type="entry name" value="YdbS-like_PH"/>
</dbReference>
<protein>
    <submittedName>
        <fullName evidence="3">Membrane protein YdbS with pleckstrin-like domain</fullName>
    </submittedName>
</protein>
<dbReference type="RefSeq" id="WP_182703774.1">
    <property type="nucleotide sequence ID" value="NZ_JACJII010000001.1"/>
</dbReference>
<feature type="transmembrane region" description="Helical" evidence="1">
    <location>
        <begin position="29"/>
        <end position="48"/>
    </location>
</feature>
<keyword evidence="1" id="KW-0472">Membrane</keyword>